<dbReference type="Proteomes" id="UP001497392">
    <property type="component" value="Unassembled WGS sequence"/>
</dbReference>
<proteinExistence type="predicted"/>
<feature type="region of interest" description="Disordered" evidence="1">
    <location>
        <begin position="243"/>
        <end position="264"/>
    </location>
</feature>
<comment type="caution">
    <text evidence="2">The sequence shown here is derived from an EMBL/GenBank/DDBJ whole genome shotgun (WGS) entry which is preliminary data.</text>
</comment>
<organism evidence="2 3">
    <name type="scientific">Coccomyxa viridis</name>
    <dbReference type="NCBI Taxonomy" id="1274662"/>
    <lineage>
        <taxon>Eukaryota</taxon>
        <taxon>Viridiplantae</taxon>
        <taxon>Chlorophyta</taxon>
        <taxon>core chlorophytes</taxon>
        <taxon>Trebouxiophyceae</taxon>
        <taxon>Trebouxiophyceae incertae sedis</taxon>
        <taxon>Coccomyxaceae</taxon>
        <taxon>Coccomyxa</taxon>
    </lineage>
</organism>
<dbReference type="EMBL" id="CAXHTA020000016">
    <property type="protein sequence ID" value="CAL5226940.1"/>
    <property type="molecule type" value="Genomic_DNA"/>
</dbReference>
<feature type="compositionally biased region" description="Polar residues" evidence="1">
    <location>
        <begin position="249"/>
        <end position="263"/>
    </location>
</feature>
<accession>A0ABP1G3Z3</accession>
<protein>
    <submittedName>
        <fullName evidence="2">G9824 protein</fullName>
    </submittedName>
</protein>
<gene>
    <name evidence="2" type="primary">g9824</name>
    <name evidence="2" type="ORF">VP750_LOCUS8846</name>
</gene>
<name>A0ABP1G3Z3_9CHLO</name>
<sequence>MPLSYGSPWLSEPRYSVSSGVASASKCLFLASSKQEQDGQYINKFVPLTIQFTTTGVANFVVTPATITRPTVLATPNAEFNATVLQFTRRQGLAFNGQVIEVFGTERASEDFIFNNQSLPFLQQVTKSGTTYKFIQGVIYTPQEPTPIPFVSPTGFLNADLSPFVAHIQTQNATLFVPNVAVRFDYSQVTAAGATQFVSLFYSDRAATTNPTITSNLKQTYGVYINAMNQVFLGQSTSGSSGLGTQTTAAATPQNSGAPSTPFASGRRLFARLFK</sequence>
<evidence type="ECO:0000313" key="2">
    <source>
        <dbReference type="EMBL" id="CAL5226940.1"/>
    </source>
</evidence>
<evidence type="ECO:0000313" key="3">
    <source>
        <dbReference type="Proteomes" id="UP001497392"/>
    </source>
</evidence>
<keyword evidence="3" id="KW-1185">Reference proteome</keyword>
<reference evidence="2 3" key="1">
    <citation type="submission" date="2024-06" db="EMBL/GenBank/DDBJ databases">
        <authorList>
            <person name="Kraege A."/>
            <person name="Thomma B."/>
        </authorList>
    </citation>
    <scope>NUCLEOTIDE SEQUENCE [LARGE SCALE GENOMIC DNA]</scope>
</reference>
<evidence type="ECO:0000256" key="1">
    <source>
        <dbReference type="SAM" id="MobiDB-lite"/>
    </source>
</evidence>